<dbReference type="Pfam" id="PF00176">
    <property type="entry name" value="SNF2-rel_dom"/>
    <property type="match status" value="1"/>
</dbReference>
<dbReference type="EMBL" id="JAHQXF010000004">
    <property type="protein sequence ID" value="MBV0926234.1"/>
    <property type="molecule type" value="Genomic_DNA"/>
</dbReference>
<accession>A0A8J8C6H8</accession>
<dbReference type="Proteomes" id="UP000766550">
    <property type="component" value="Unassembled WGS sequence"/>
</dbReference>
<keyword evidence="4" id="KW-0067">ATP-binding</keyword>
<keyword evidence="5" id="KW-1185">Reference proteome</keyword>
<sequence length="510" mass="58200">MGGGALFADEVGLGKTIEIGMVLKEMNFRDTRDSFLILTPAQLAPQWQTELQEKFGLDFVCNYDDEFQGFDAHDKIIASVDTAKSKTNRADVLSRRWDVLVLDEAHYVRNRDTDRYELIEELTYGEAFFATATPIQNDISDLYNIVDLIRPGMLGTQKQFDNRYVVDSDDAQIQRGDELQSKLDRVMIRNRREQTDIDFTNRAVHTNVFEPSTAERDLYDAVTNYVRSNYSSKGARHLVLFTLQKEVVSSPYAVEQTIENWVGDDEKRLTASEEDALAEISESIANIDETTKQTRLRNVIETIQEQAETTRAVVFTQFRPTQDAIADSVRELDLPVHIVNGDLSSQAKERKVADFESEGGIMVATDSISEGRNMQFCNVLVNYDLPWNPMKVEQRIGRIDRIGQDREVHVFNMALADTIEEHVLDKLFGKIDLFSQSIGGLRDILSRMEQSGSDFEREVFEKLRNADSQVELENNFEEMAVDLEKNTEAAEKMNDFNRSVFDSFEFGESA</sequence>
<dbReference type="GO" id="GO:0016787">
    <property type="term" value="F:hydrolase activity"/>
    <property type="evidence" value="ECO:0007669"/>
    <property type="project" value="UniProtKB-KW"/>
</dbReference>
<dbReference type="GO" id="GO:0005524">
    <property type="term" value="F:ATP binding"/>
    <property type="evidence" value="ECO:0007669"/>
    <property type="project" value="InterPro"/>
</dbReference>
<gene>
    <name evidence="4" type="ORF">KTS45_18665</name>
</gene>
<evidence type="ECO:0000259" key="3">
    <source>
        <dbReference type="PROSITE" id="PS51194"/>
    </source>
</evidence>
<dbReference type="CDD" id="cd18793">
    <property type="entry name" value="SF2_C_SNF"/>
    <property type="match status" value="1"/>
</dbReference>
<dbReference type="InterPro" id="IPR049730">
    <property type="entry name" value="SNF2/RAD54-like_C"/>
</dbReference>
<name>A0A8J8C6H8_9EURY</name>
<dbReference type="SMART" id="SM00490">
    <property type="entry name" value="HELICc"/>
    <property type="match status" value="1"/>
</dbReference>
<dbReference type="Gene3D" id="3.40.50.300">
    <property type="entry name" value="P-loop containing nucleotide triphosphate hydrolases"/>
    <property type="match status" value="1"/>
</dbReference>
<dbReference type="GO" id="GO:0140097">
    <property type="term" value="F:catalytic activity, acting on DNA"/>
    <property type="evidence" value="ECO:0007669"/>
    <property type="project" value="UniProtKB-ARBA"/>
</dbReference>
<keyword evidence="4" id="KW-0547">Nucleotide-binding</keyword>
<organism evidence="4 5">
    <name type="scientific">Haloarcula limicola</name>
    <dbReference type="NCBI Taxonomy" id="1429915"/>
    <lineage>
        <taxon>Archaea</taxon>
        <taxon>Methanobacteriati</taxon>
        <taxon>Methanobacteriota</taxon>
        <taxon>Stenosarchaea group</taxon>
        <taxon>Halobacteria</taxon>
        <taxon>Halobacteriales</taxon>
        <taxon>Haloarculaceae</taxon>
        <taxon>Haloarcula</taxon>
    </lineage>
</organism>
<keyword evidence="1" id="KW-0378">Hydrolase</keyword>
<evidence type="ECO:0000313" key="5">
    <source>
        <dbReference type="Proteomes" id="UP000766550"/>
    </source>
</evidence>
<dbReference type="OrthoDB" id="6396at2157"/>
<evidence type="ECO:0000313" key="4">
    <source>
        <dbReference type="EMBL" id="MBV0926234.1"/>
    </source>
</evidence>
<dbReference type="GO" id="GO:0004386">
    <property type="term" value="F:helicase activity"/>
    <property type="evidence" value="ECO:0007669"/>
    <property type="project" value="UniProtKB-KW"/>
</dbReference>
<evidence type="ECO:0000259" key="2">
    <source>
        <dbReference type="PROSITE" id="PS51192"/>
    </source>
</evidence>
<comment type="caution">
    <text evidence="4">The sequence shown here is derived from an EMBL/GenBank/DDBJ whole genome shotgun (WGS) entry which is preliminary data.</text>
</comment>
<dbReference type="PROSITE" id="PS51192">
    <property type="entry name" value="HELICASE_ATP_BIND_1"/>
    <property type="match status" value="1"/>
</dbReference>
<dbReference type="SUPFAM" id="SSF52540">
    <property type="entry name" value="P-loop containing nucleoside triphosphate hydrolases"/>
    <property type="match status" value="2"/>
</dbReference>
<reference evidence="4 5" key="1">
    <citation type="submission" date="2021-06" db="EMBL/GenBank/DDBJ databases">
        <title>New haloarchaea isolates fom saline soil.</title>
        <authorList>
            <person name="Duran-Viseras A."/>
            <person name="Sanchez-Porro C.S."/>
            <person name="Ventosa A."/>
        </authorList>
    </citation>
    <scope>NUCLEOTIDE SEQUENCE [LARGE SCALE GENOMIC DNA]</scope>
    <source>
        <strain evidence="4 5">JCM 183640</strain>
    </source>
</reference>
<keyword evidence="4" id="KW-0347">Helicase</keyword>
<feature type="domain" description="Helicase ATP-binding" evidence="2">
    <location>
        <begin position="1"/>
        <end position="152"/>
    </location>
</feature>
<dbReference type="Gene3D" id="3.40.50.10810">
    <property type="entry name" value="Tandem AAA-ATPase domain"/>
    <property type="match status" value="1"/>
</dbReference>
<evidence type="ECO:0000256" key="1">
    <source>
        <dbReference type="ARBA" id="ARBA00022801"/>
    </source>
</evidence>
<dbReference type="InterPro" id="IPR014001">
    <property type="entry name" value="Helicase_ATP-bd"/>
</dbReference>
<dbReference type="InterPro" id="IPR000330">
    <property type="entry name" value="SNF2_N"/>
</dbReference>
<dbReference type="InterPro" id="IPR038718">
    <property type="entry name" value="SNF2-like_sf"/>
</dbReference>
<dbReference type="PANTHER" id="PTHR10799">
    <property type="entry name" value="SNF2/RAD54 HELICASE FAMILY"/>
    <property type="match status" value="1"/>
</dbReference>
<dbReference type="Pfam" id="PF00271">
    <property type="entry name" value="Helicase_C"/>
    <property type="match status" value="1"/>
</dbReference>
<dbReference type="InterPro" id="IPR001650">
    <property type="entry name" value="Helicase_C-like"/>
</dbReference>
<dbReference type="SMART" id="SM00487">
    <property type="entry name" value="DEXDc"/>
    <property type="match status" value="1"/>
</dbReference>
<dbReference type="PROSITE" id="PS51194">
    <property type="entry name" value="HELICASE_CTER"/>
    <property type="match status" value="1"/>
</dbReference>
<proteinExistence type="predicted"/>
<dbReference type="InterPro" id="IPR027417">
    <property type="entry name" value="P-loop_NTPase"/>
</dbReference>
<protein>
    <submittedName>
        <fullName evidence="4">DEAD/DEAH box helicase</fullName>
    </submittedName>
</protein>
<dbReference type="AlphaFoldDB" id="A0A8J8C6H8"/>
<feature type="domain" description="Helicase C-terminal" evidence="3">
    <location>
        <begin position="295"/>
        <end position="439"/>
    </location>
</feature>